<dbReference type="Gene3D" id="1.10.3730.10">
    <property type="entry name" value="ProC C-terminal domain-like"/>
    <property type="match status" value="1"/>
</dbReference>
<feature type="domain" description="Pyrroline-5-carboxylate reductase catalytic N-terminal" evidence="7">
    <location>
        <begin position="17"/>
        <end position="112"/>
    </location>
</feature>
<organism evidence="9 10">
    <name type="scientific">Metallibacterium scheffleri</name>
    <dbReference type="NCBI Taxonomy" id="993689"/>
    <lineage>
        <taxon>Bacteria</taxon>
        <taxon>Pseudomonadati</taxon>
        <taxon>Pseudomonadota</taxon>
        <taxon>Gammaproteobacteria</taxon>
        <taxon>Lysobacterales</taxon>
        <taxon>Rhodanobacteraceae</taxon>
        <taxon>Metallibacterium</taxon>
    </lineage>
</organism>
<gene>
    <name evidence="4" type="primary">proC</name>
    <name evidence="9" type="ORF">B1806_09925</name>
</gene>
<feature type="binding site" evidence="6">
    <location>
        <begin position="21"/>
        <end position="26"/>
    </location>
    <ligand>
        <name>NADP(+)</name>
        <dbReference type="ChEBI" id="CHEBI:58349"/>
    </ligand>
</feature>
<comment type="pathway">
    <text evidence="4">Amino-acid biosynthesis; L-proline biosynthesis; L-proline from L-glutamate 5-semialdehyde: step 1/1.</text>
</comment>
<dbReference type="InterPro" id="IPR028939">
    <property type="entry name" value="P5C_Rdtase_cat_N"/>
</dbReference>
<dbReference type="RefSeq" id="WP_081128996.1">
    <property type="nucleotide sequence ID" value="NZ_DAHXOC010000007.1"/>
</dbReference>
<dbReference type="NCBIfam" id="TIGR00112">
    <property type="entry name" value="proC"/>
    <property type="match status" value="1"/>
</dbReference>
<feature type="domain" description="Pyrroline-5-carboxylate reductase dimerisation" evidence="8">
    <location>
        <begin position="176"/>
        <end position="280"/>
    </location>
</feature>
<keyword evidence="3 4" id="KW-0560">Oxidoreductase</keyword>
<feature type="binding site" evidence="6">
    <location>
        <position position="69"/>
    </location>
    <ligand>
        <name>NADPH</name>
        <dbReference type="ChEBI" id="CHEBI:57783"/>
    </ligand>
</feature>
<keyword evidence="4" id="KW-0963">Cytoplasm</keyword>
<dbReference type="Proteomes" id="UP000307749">
    <property type="component" value="Unassembled WGS sequence"/>
</dbReference>
<dbReference type="SUPFAM" id="SSF51735">
    <property type="entry name" value="NAD(P)-binding Rossmann-fold domains"/>
    <property type="match status" value="1"/>
</dbReference>
<dbReference type="EC" id="1.5.1.2" evidence="4 5"/>
<dbReference type="EMBL" id="MWQO01000035">
    <property type="protein sequence ID" value="THD09806.1"/>
    <property type="molecule type" value="Genomic_DNA"/>
</dbReference>
<evidence type="ECO:0000256" key="5">
    <source>
        <dbReference type="NCBIfam" id="TIGR00112"/>
    </source>
</evidence>
<proteinExistence type="inferred from homology"/>
<evidence type="ECO:0000256" key="4">
    <source>
        <dbReference type="HAMAP-Rule" id="MF_01925"/>
    </source>
</evidence>
<keyword evidence="4" id="KW-0028">Amino-acid biosynthesis</keyword>
<dbReference type="AlphaFoldDB" id="A0A4S3KLX9"/>
<dbReference type="InterPro" id="IPR029036">
    <property type="entry name" value="P5CR_dimer"/>
</dbReference>
<dbReference type="InterPro" id="IPR000304">
    <property type="entry name" value="Pyrroline-COOH_reductase"/>
</dbReference>
<evidence type="ECO:0000313" key="10">
    <source>
        <dbReference type="Proteomes" id="UP000307749"/>
    </source>
</evidence>
<feature type="binding site" evidence="6">
    <location>
        <begin position="82"/>
        <end position="85"/>
    </location>
    <ligand>
        <name>NADP(+)</name>
        <dbReference type="ChEBI" id="CHEBI:58349"/>
    </ligand>
</feature>
<dbReference type="Pfam" id="PF14748">
    <property type="entry name" value="P5CR_dimer"/>
    <property type="match status" value="1"/>
</dbReference>
<name>A0A4S3KLX9_9GAMM</name>
<accession>A0A4S3KLX9</accession>
<dbReference type="UniPathway" id="UPA00098">
    <property type="reaction ID" value="UER00361"/>
</dbReference>
<dbReference type="FunFam" id="1.10.3730.10:FF:000001">
    <property type="entry name" value="Pyrroline-5-carboxylate reductase"/>
    <property type="match status" value="1"/>
</dbReference>
<keyword evidence="10" id="KW-1185">Reference proteome</keyword>
<dbReference type="PANTHER" id="PTHR11645:SF0">
    <property type="entry name" value="PYRROLINE-5-CARBOXYLATE REDUCTASE 3"/>
    <property type="match status" value="1"/>
</dbReference>
<evidence type="ECO:0000259" key="8">
    <source>
        <dbReference type="Pfam" id="PF14748"/>
    </source>
</evidence>
<dbReference type="SUPFAM" id="SSF48179">
    <property type="entry name" value="6-phosphogluconate dehydrogenase C-terminal domain-like"/>
    <property type="match status" value="1"/>
</dbReference>
<evidence type="ECO:0000256" key="6">
    <source>
        <dbReference type="PIRSR" id="PIRSR000193-1"/>
    </source>
</evidence>
<dbReference type="Pfam" id="PF03807">
    <property type="entry name" value="F420_oxidored"/>
    <property type="match status" value="1"/>
</dbReference>
<dbReference type="OrthoDB" id="9805754at2"/>
<sequence length="288" mass="29237">MQPPAPESPAPDLESRRIAFLGGGNMARALISGLLRGGVAATDVRVAEPRAEARMELAQRFAIDTHADNAAAARDAALWVLAVKPQVLREVCTALAGLAQAQHPVVLSIAAGIRSAQIARWLGGDIAVVRAMPNTPALLGAGATGLYANAHVDADGHTLAMRVMQAVGLCHWIEDEAQMDIVTALSGSGPAYFFLLAEALEAAAVARGLPQDIARALAAQTCLGAGRMLVEDGASASELRQRVTSPGGTTAAALQAFAAGGFTALVADAVGAATQRGAELAAQAEGAA</sequence>
<comment type="catalytic activity">
    <reaction evidence="4">
        <text>L-proline + NADP(+) = (S)-1-pyrroline-5-carboxylate + NADPH + 2 H(+)</text>
        <dbReference type="Rhea" id="RHEA:14109"/>
        <dbReference type="ChEBI" id="CHEBI:15378"/>
        <dbReference type="ChEBI" id="CHEBI:17388"/>
        <dbReference type="ChEBI" id="CHEBI:57783"/>
        <dbReference type="ChEBI" id="CHEBI:58349"/>
        <dbReference type="ChEBI" id="CHEBI:60039"/>
        <dbReference type="EC" id="1.5.1.2"/>
    </reaction>
</comment>
<comment type="subcellular location">
    <subcellularLocation>
        <location evidence="4">Cytoplasm</location>
    </subcellularLocation>
</comment>
<evidence type="ECO:0000256" key="2">
    <source>
        <dbReference type="ARBA" id="ARBA00022857"/>
    </source>
</evidence>
<evidence type="ECO:0000256" key="3">
    <source>
        <dbReference type="ARBA" id="ARBA00023002"/>
    </source>
</evidence>
<dbReference type="HAMAP" id="MF_01925">
    <property type="entry name" value="P5C_reductase"/>
    <property type="match status" value="1"/>
</dbReference>
<dbReference type="Gene3D" id="3.40.50.720">
    <property type="entry name" value="NAD(P)-binding Rossmann-like Domain"/>
    <property type="match status" value="1"/>
</dbReference>
<comment type="caution">
    <text evidence="9">The sequence shown here is derived from an EMBL/GenBank/DDBJ whole genome shotgun (WGS) entry which is preliminary data.</text>
</comment>
<comment type="catalytic activity">
    <reaction evidence="4">
        <text>L-proline + NAD(+) = (S)-1-pyrroline-5-carboxylate + NADH + 2 H(+)</text>
        <dbReference type="Rhea" id="RHEA:14105"/>
        <dbReference type="ChEBI" id="CHEBI:15378"/>
        <dbReference type="ChEBI" id="CHEBI:17388"/>
        <dbReference type="ChEBI" id="CHEBI:57540"/>
        <dbReference type="ChEBI" id="CHEBI:57945"/>
        <dbReference type="ChEBI" id="CHEBI:60039"/>
        <dbReference type="EC" id="1.5.1.2"/>
    </reaction>
</comment>
<dbReference type="InterPro" id="IPR036291">
    <property type="entry name" value="NAD(P)-bd_dom_sf"/>
</dbReference>
<comment type="function">
    <text evidence="4">Catalyzes the reduction of 1-pyrroline-5-carboxylate (PCA) to L-proline.</text>
</comment>
<comment type="similarity">
    <text evidence="1 4">Belongs to the pyrroline-5-carboxylate reductase family.</text>
</comment>
<keyword evidence="2 4" id="KW-0521">NADP</keyword>
<dbReference type="STRING" id="993689.GCA_002077135_02982"/>
<dbReference type="GO" id="GO:0055129">
    <property type="term" value="P:L-proline biosynthetic process"/>
    <property type="evidence" value="ECO:0007669"/>
    <property type="project" value="UniProtKB-UniRule"/>
</dbReference>
<dbReference type="GO" id="GO:0005737">
    <property type="term" value="C:cytoplasm"/>
    <property type="evidence" value="ECO:0007669"/>
    <property type="project" value="UniProtKB-SubCell"/>
</dbReference>
<dbReference type="PIRSF" id="PIRSF000193">
    <property type="entry name" value="Pyrrol-5-carb_rd"/>
    <property type="match status" value="1"/>
</dbReference>
<evidence type="ECO:0000313" key="9">
    <source>
        <dbReference type="EMBL" id="THD09806.1"/>
    </source>
</evidence>
<dbReference type="PANTHER" id="PTHR11645">
    <property type="entry name" value="PYRROLINE-5-CARBOXYLATE REDUCTASE"/>
    <property type="match status" value="1"/>
</dbReference>
<keyword evidence="4" id="KW-0641">Proline biosynthesis</keyword>
<protein>
    <recommendedName>
        <fullName evidence="4 5">Pyrroline-5-carboxylate reductase</fullName>
        <shortName evidence="4">P5C reductase</shortName>
        <shortName evidence="4">P5CR</shortName>
        <ecNumber evidence="4 5">1.5.1.2</ecNumber>
    </recommendedName>
    <alternativeName>
        <fullName evidence="4">PCA reductase</fullName>
    </alternativeName>
</protein>
<dbReference type="GO" id="GO:0004735">
    <property type="term" value="F:pyrroline-5-carboxylate reductase activity"/>
    <property type="evidence" value="ECO:0007669"/>
    <property type="project" value="UniProtKB-UniRule"/>
</dbReference>
<evidence type="ECO:0000256" key="1">
    <source>
        <dbReference type="ARBA" id="ARBA00005525"/>
    </source>
</evidence>
<reference evidence="9 10" key="1">
    <citation type="submission" date="2017-02" db="EMBL/GenBank/DDBJ databases">
        <title>Whole genome sequencing of Metallibacterium scheffleri DSM 24874 (T).</title>
        <authorList>
            <person name="Kumar S."/>
            <person name="Patil P."/>
            <person name="Patil P.B."/>
        </authorList>
    </citation>
    <scope>NUCLEOTIDE SEQUENCE [LARGE SCALE GENOMIC DNA]</scope>
    <source>
        <strain evidence="9 10">DSM 24874</strain>
    </source>
</reference>
<evidence type="ECO:0000259" key="7">
    <source>
        <dbReference type="Pfam" id="PF03807"/>
    </source>
</evidence>
<dbReference type="InterPro" id="IPR008927">
    <property type="entry name" value="6-PGluconate_DH-like_C_sf"/>
</dbReference>